<keyword evidence="1" id="KW-0472">Membrane</keyword>
<feature type="transmembrane region" description="Helical" evidence="1">
    <location>
        <begin position="52"/>
        <end position="76"/>
    </location>
</feature>
<feature type="transmembrane region" description="Helical" evidence="1">
    <location>
        <begin position="83"/>
        <end position="104"/>
    </location>
</feature>
<keyword evidence="3" id="KW-1185">Reference proteome</keyword>
<keyword evidence="1" id="KW-1133">Transmembrane helix</keyword>
<sequence length="218" mass="21565">MSSLGFLAAAGLAAGAGVATFFSPCAYALLPGYVGYYVAATGDEEPPLSGALLRGGAATGGVVLVFAVLALIAVAVQQSIEAYLPTVELLVGVALVALGVALAADLGPRPHVSLPERRTTVLGFGGFGALYALAAAGCVAPLFLSIVFQSVALPTAQTVGVLAVYAGTFGALMLATTVLTAVGHGIGVGRVALPTHRLVRIGGGVLVVAGLVQIWLAL</sequence>
<reference evidence="2 3" key="1">
    <citation type="journal article" date="2022" name="Syst. Appl. Microbiol.">
        <title>Natronocalculus amylovorans gen. nov., sp. nov., and Natranaeroarchaeum aerophilus sp. nov., dominant culturable amylolytic natronoarchaea from hypersaline soda lakes in southwestern Siberia.</title>
        <authorList>
            <person name="Sorokin D.Y."/>
            <person name="Elcheninov A.G."/>
            <person name="Khizhniak T.V."/>
            <person name="Koenen M."/>
            <person name="Bale N.J."/>
            <person name="Damste J.S.S."/>
            <person name="Kublanov I.V."/>
        </authorList>
    </citation>
    <scope>NUCLEOTIDE SEQUENCE [LARGE SCALE GENOMIC DNA]</scope>
    <source>
        <strain evidence="2 3">AArc-St1-1</strain>
    </source>
</reference>
<protein>
    <submittedName>
        <fullName evidence="2">Cytochrome C biogenesis protein</fullName>
    </submittedName>
</protein>
<evidence type="ECO:0000313" key="3">
    <source>
        <dbReference type="Proteomes" id="UP001202674"/>
    </source>
</evidence>
<evidence type="ECO:0000313" key="2">
    <source>
        <dbReference type="EMBL" id="MCL9813335.1"/>
    </source>
</evidence>
<comment type="caution">
    <text evidence="2">The sequence shown here is derived from an EMBL/GenBank/DDBJ whole genome shotgun (WGS) entry which is preliminary data.</text>
</comment>
<feature type="transmembrane region" description="Helical" evidence="1">
    <location>
        <begin position="160"/>
        <end position="186"/>
    </location>
</feature>
<feature type="transmembrane region" description="Helical" evidence="1">
    <location>
        <begin position="198"/>
        <end position="217"/>
    </location>
</feature>
<name>A0AAE3FQN1_9EURY</name>
<accession>A0AAE3FQN1</accession>
<organism evidence="2 3">
    <name type="scientific">Natranaeroarchaeum aerophilus</name>
    <dbReference type="NCBI Taxonomy" id="2917711"/>
    <lineage>
        <taxon>Archaea</taxon>
        <taxon>Methanobacteriati</taxon>
        <taxon>Methanobacteriota</taxon>
        <taxon>Stenosarchaea group</taxon>
        <taxon>Halobacteria</taxon>
        <taxon>Halobacteriales</taxon>
        <taxon>Natronoarchaeaceae</taxon>
        <taxon>Natranaeroarchaeum</taxon>
    </lineage>
</organism>
<dbReference type="AlphaFoldDB" id="A0AAE3FQN1"/>
<gene>
    <name evidence="2" type="ORF">AArcSt11_06665</name>
</gene>
<dbReference type="EMBL" id="JAKRVY010000002">
    <property type="protein sequence ID" value="MCL9813335.1"/>
    <property type="molecule type" value="Genomic_DNA"/>
</dbReference>
<proteinExistence type="predicted"/>
<keyword evidence="1" id="KW-0812">Transmembrane</keyword>
<dbReference type="RefSeq" id="WP_250595652.1">
    <property type="nucleotide sequence ID" value="NZ_JAKRVY010000002.1"/>
</dbReference>
<dbReference type="Proteomes" id="UP001202674">
    <property type="component" value="Unassembled WGS sequence"/>
</dbReference>
<evidence type="ECO:0000256" key="1">
    <source>
        <dbReference type="SAM" id="Phobius"/>
    </source>
</evidence>
<feature type="transmembrane region" description="Helical" evidence="1">
    <location>
        <begin position="124"/>
        <end position="148"/>
    </location>
</feature>